<evidence type="ECO:0000313" key="1">
    <source>
        <dbReference type="EMBL" id="MPC80012.1"/>
    </source>
</evidence>
<comment type="caution">
    <text evidence="1">The sequence shown here is derived from an EMBL/GenBank/DDBJ whole genome shotgun (WGS) entry which is preliminary data.</text>
</comment>
<dbReference type="AlphaFoldDB" id="A0A5B7I8D0"/>
<proteinExistence type="predicted"/>
<reference evidence="1 2" key="1">
    <citation type="submission" date="2019-05" db="EMBL/GenBank/DDBJ databases">
        <title>Another draft genome of Portunus trituberculatus and its Hox gene families provides insights of decapod evolution.</title>
        <authorList>
            <person name="Jeong J.-H."/>
            <person name="Song I."/>
            <person name="Kim S."/>
            <person name="Choi T."/>
            <person name="Kim D."/>
            <person name="Ryu S."/>
            <person name="Kim W."/>
        </authorList>
    </citation>
    <scope>NUCLEOTIDE SEQUENCE [LARGE SCALE GENOMIC DNA]</scope>
    <source>
        <tissue evidence="1">Muscle</tissue>
    </source>
</reference>
<dbReference type="EMBL" id="VSRR010052738">
    <property type="protein sequence ID" value="MPC80012.1"/>
    <property type="molecule type" value="Genomic_DNA"/>
</dbReference>
<organism evidence="1 2">
    <name type="scientific">Portunus trituberculatus</name>
    <name type="common">Swimming crab</name>
    <name type="synonym">Neptunus trituberculatus</name>
    <dbReference type="NCBI Taxonomy" id="210409"/>
    <lineage>
        <taxon>Eukaryota</taxon>
        <taxon>Metazoa</taxon>
        <taxon>Ecdysozoa</taxon>
        <taxon>Arthropoda</taxon>
        <taxon>Crustacea</taxon>
        <taxon>Multicrustacea</taxon>
        <taxon>Malacostraca</taxon>
        <taxon>Eumalacostraca</taxon>
        <taxon>Eucarida</taxon>
        <taxon>Decapoda</taxon>
        <taxon>Pleocyemata</taxon>
        <taxon>Brachyura</taxon>
        <taxon>Eubrachyura</taxon>
        <taxon>Portunoidea</taxon>
        <taxon>Portunidae</taxon>
        <taxon>Portuninae</taxon>
        <taxon>Portunus</taxon>
    </lineage>
</organism>
<gene>
    <name evidence="1" type="ORF">E2C01_074575</name>
</gene>
<dbReference type="Proteomes" id="UP000324222">
    <property type="component" value="Unassembled WGS sequence"/>
</dbReference>
<name>A0A5B7I8D0_PORTR</name>
<sequence length="118" mass="12960">MHCSLVTVSCITPTCETVHSICRASCLLTLQVGAVIQERRPGYLICGPVSGAPRWPNRRTCAHAHRKKKRDVAAVQRKIGDNTGAMILTGMSRHSLRAVALTKRLLHHPKTLALSKMI</sequence>
<protein>
    <submittedName>
        <fullName evidence="1">Uncharacterized protein</fullName>
    </submittedName>
</protein>
<keyword evidence="2" id="KW-1185">Reference proteome</keyword>
<accession>A0A5B7I8D0</accession>
<evidence type="ECO:0000313" key="2">
    <source>
        <dbReference type="Proteomes" id="UP000324222"/>
    </source>
</evidence>